<evidence type="ECO:0000256" key="7">
    <source>
        <dbReference type="ARBA" id="ARBA00022692"/>
    </source>
</evidence>
<dbReference type="SUPFAM" id="SSF158472">
    <property type="entry name" value="HAMP domain-like"/>
    <property type="match status" value="1"/>
</dbReference>
<dbReference type="Gene3D" id="3.30.450.20">
    <property type="entry name" value="PAS domain"/>
    <property type="match status" value="3"/>
</dbReference>
<proteinExistence type="predicted"/>
<dbReference type="PROSITE" id="PS50113">
    <property type="entry name" value="PAC"/>
    <property type="match status" value="1"/>
</dbReference>
<dbReference type="CDD" id="cd06225">
    <property type="entry name" value="HAMP"/>
    <property type="match status" value="1"/>
</dbReference>
<dbReference type="SMART" id="SM00086">
    <property type="entry name" value="PAC"/>
    <property type="match status" value="1"/>
</dbReference>
<dbReference type="InterPro" id="IPR029016">
    <property type="entry name" value="GAF-like_dom_sf"/>
</dbReference>
<dbReference type="CDD" id="cd12914">
    <property type="entry name" value="PDC1_DGC_like"/>
    <property type="match status" value="1"/>
</dbReference>
<dbReference type="PANTHER" id="PTHR43304:SF1">
    <property type="entry name" value="PAC DOMAIN-CONTAINING PROTEIN"/>
    <property type="match status" value="1"/>
</dbReference>
<evidence type="ECO:0000256" key="3">
    <source>
        <dbReference type="ARBA" id="ARBA00012438"/>
    </source>
</evidence>
<dbReference type="PROSITE" id="PS50885">
    <property type="entry name" value="HAMP"/>
    <property type="match status" value="1"/>
</dbReference>
<organism evidence="18 19">
    <name type="scientific">Thermanaerothrix solaris</name>
    <dbReference type="NCBI Taxonomy" id="3058434"/>
    <lineage>
        <taxon>Bacteria</taxon>
        <taxon>Bacillati</taxon>
        <taxon>Chloroflexota</taxon>
        <taxon>Anaerolineae</taxon>
        <taxon>Anaerolineales</taxon>
        <taxon>Anaerolineaceae</taxon>
        <taxon>Thermanaerothrix</taxon>
    </lineage>
</organism>
<dbReference type="Pfam" id="PF08447">
    <property type="entry name" value="PAS_3"/>
    <property type="match status" value="1"/>
</dbReference>
<evidence type="ECO:0000259" key="17">
    <source>
        <dbReference type="PROSITE" id="PS50885"/>
    </source>
</evidence>
<evidence type="ECO:0000256" key="14">
    <source>
        <dbReference type="SAM" id="Phobius"/>
    </source>
</evidence>
<evidence type="ECO:0000259" key="15">
    <source>
        <dbReference type="PROSITE" id="PS50112"/>
    </source>
</evidence>
<evidence type="ECO:0000256" key="6">
    <source>
        <dbReference type="ARBA" id="ARBA00022679"/>
    </source>
</evidence>
<dbReference type="SUPFAM" id="SSF103190">
    <property type="entry name" value="Sensory domain-like"/>
    <property type="match status" value="1"/>
</dbReference>
<keyword evidence="6" id="KW-0808">Transferase</keyword>
<dbReference type="Proteomes" id="UP001254165">
    <property type="component" value="Unassembled WGS sequence"/>
</dbReference>
<comment type="catalytic activity">
    <reaction evidence="1">
        <text>ATP + protein L-histidine = ADP + protein N-phospho-L-histidine.</text>
        <dbReference type="EC" id="2.7.13.3"/>
    </reaction>
</comment>
<name>A0ABU3NNC2_9CHLR</name>
<dbReference type="InterPro" id="IPR033479">
    <property type="entry name" value="dCache_1"/>
</dbReference>
<evidence type="ECO:0000256" key="5">
    <source>
        <dbReference type="ARBA" id="ARBA00022553"/>
    </source>
</evidence>
<feature type="transmembrane region" description="Helical" evidence="14">
    <location>
        <begin position="292"/>
        <end position="310"/>
    </location>
</feature>
<feature type="domain" description="PAS" evidence="15">
    <location>
        <begin position="377"/>
        <end position="448"/>
    </location>
</feature>
<dbReference type="Pfam" id="PF02743">
    <property type="entry name" value="dCache_1"/>
    <property type="match status" value="1"/>
</dbReference>
<dbReference type="CDD" id="cd00130">
    <property type="entry name" value="PAS"/>
    <property type="match status" value="1"/>
</dbReference>
<evidence type="ECO:0000256" key="11">
    <source>
        <dbReference type="ARBA" id="ARBA00022989"/>
    </source>
</evidence>
<dbReference type="SMART" id="SM00304">
    <property type="entry name" value="HAMP"/>
    <property type="match status" value="1"/>
</dbReference>
<keyword evidence="8" id="KW-0547">Nucleotide-binding</keyword>
<dbReference type="Gene3D" id="2.10.70.100">
    <property type="match status" value="1"/>
</dbReference>
<dbReference type="InterPro" id="IPR013655">
    <property type="entry name" value="PAS_fold_3"/>
</dbReference>
<dbReference type="InterPro" id="IPR003660">
    <property type="entry name" value="HAMP_dom"/>
</dbReference>
<dbReference type="EC" id="2.7.13.3" evidence="3"/>
<dbReference type="PANTHER" id="PTHR43304">
    <property type="entry name" value="PHYTOCHROME-LIKE PROTEIN CPH1"/>
    <property type="match status" value="1"/>
</dbReference>
<evidence type="ECO:0000256" key="10">
    <source>
        <dbReference type="ARBA" id="ARBA00022840"/>
    </source>
</evidence>
<feature type="domain" description="HAMP" evidence="17">
    <location>
        <begin position="312"/>
        <end position="365"/>
    </location>
</feature>
<dbReference type="Pfam" id="PF00672">
    <property type="entry name" value="HAMP"/>
    <property type="match status" value="1"/>
</dbReference>
<evidence type="ECO:0000256" key="8">
    <source>
        <dbReference type="ARBA" id="ARBA00022741"/>
    </source>
</evidence>
<keyword evidence="11 14" id="KW-1133">Transmembrane helix</keyword>
<protein>
    <recommendedName>
        <fullName evidence="3">histidine kinase</fullName>
        <ecNumber evidence="3">2.7.13.3</ecNumber>
    </recommendedName>
</protein>
<dbReference type="InterPro" id="IPR052162">
    <property type="entry name" value="Sensor_kinase/Photoreceptor"/>
</dbReference>
<keyword evidence="13 14" id="KW-0472">Membrane</keyword>
<evidence type="ECO:0000313" key="19">
    <source>
        <dbReference type="Proteomes" id="UP001254165"/>
    </source>
</evidence>
<keyword evidence="12" id="KW-0902">Two-component regulatory system</keyword>
<dbReference type="SUPFAM" id="SSF55785">
    <property type="entry name" value="PYP-like sensor domain (PAS domain)"/>
    <property type="match status" value="1"/>
</dbReference>
<dbReference type="InterPro" id="IPR035965">
    <property type="entry name" value="PAS-like_dom_sf"/>
</dbReference>
<dbReference type="Gene3D" id="3.30.450.40">
    <property type="match status" value="2"/>
</dbReference>
<dbReference type="SMART" id="SM00065">
    <property type="entry name" value="GAF"/>
    <property type="match status" value="1"/>
</dbReference>
<dbReference type="SMART" id="SM00091">
    <property type="entry name" value="PAS"/>
    <property type="match status" value="1"/>
</dbReference>
<dbReference type="EMBL" id="JAUHMF010000002">
    <property type="protein sequence ID" value="MDT8898340.1"/>
    <property type="molecule type" value="Genomic_DNA"/>
</dbReference>
<evidence type="ECO:0000256" key="4">
    <source>
        <dbReference type="ARBA" id="ARBA00022475"/>
    </source>
</evidence>
<feature type="domain" description="PAC" evidence="16">
    <location>
        <begin position="448"/>
        <end position="501"/>
    </location>
</feature>
<evidence type="ECO:0000256" key="9">
    <source>
        <dbReference type="ARBA" id="ARBA00022777"/>
    </source>
</evidence>
<evidence type="ECO:0000259" key="16">
    <source>
        <dbReference type="PROSITE" id="PS50113"/>
    </source>
</evidence>
<comment type="subcellular location">
    <subcellularLocation>
        <location evidence="2">Cell membrane</location>
        <topology evidence="2">Multi-pass membrane protein</topology>
    </subcellularLocation>
</comment>
<evidence type="ECO:0000256" key="2">
    <source>
        <dbReference type="ARBA" id="ARBA00004651"/>
    </source>
</evidence>
<evidence type="ECO:0000256" key="12">
    <source>
        <dbReference type="ARBA" id="ARBA00023012"/>
    </source>
</evidence>
<evidence type="ECO:0000256" key="13">
    <source>
        <dbReference type="ARBA" id="ARBA00023136"/>
    </source>
</evidence>
<dbReference type="InterPro" id="IPR029151">
    <property type="entry name" value="Sensor-like_sf"/>
</dbReference>
<dbReference type="InterPro" id="IPR003018">
    <property type="entry name" value="GAF"/>
</dbReference>
<dbReference type="PROSITE" id="PS50112">
    <property type="entry name" value="PAS"/>
    <property type="match status" value="1"/>
</dbReference>
<keyword evidence="7 14" id="KW-0812">Transmembrane</keyword>
<keyword evidence="10" id="KW-0067">ATP-binding</keyword>
<evidence type="ECO:0000313" key="18">
    <source>
        <dbReference type="EMBL" id="MDT8898340.1"/>
    </source>
</evidence>
<keyword evidence="19" id="KW-1185">Reference proteome</keyword>
<evidence type="ECO:0000256" key="1">
    <source>
        <dbReference type="ARBA" id="ARBA00000085"/>
    </source>
</evidence>
<keyword evidence="9" id="KW-0418">Kinase</keyword>
<dbReference type="CDD" id="cd12915">
    <property type="entry name" value="PDC2_DGC_like"/>
    <property type="match status" value="1"/>
</dbReference>
<reference evidence="18 19" key="1">
    <citation type="submission" date="2023-07" db="EMBL/GenBank/DDBJ databases">
        <title>Novel species of Thermanaerothrix with wide hydrolytic capabilities.</title>
        <authorList>
            <person name="Zayulina K.S."/>
            <person name="Podosokorskaya O.A."/>
            <person name="Elcheninov A.G."/>
        </authorList>
    </citation>
    <scope>NUCLEOTIDE SEQUENCE [LARGE SCALE GENOMIC DNA]</scope>
    <source>
        <strain evidence="18 19">4228-RoL</strain>
    </source>
</reference>
<dbReference type="Gene3D" id="6.10.340.10">
    <property type="match status" value="1"/>
</dbReference>
<keyword evidence="4" id="KW-1003">Cell membrane</keyword>
<dbReference type="RefSeq" id="WP_315624999.1">
    <property type="nucleotide sequence ID" value="NZ_JAUHMF010000002.1"/>
</dbReference>
<dbReference type="NCBIfam" id="TIGR00229">
    <property type="entry name" value="sensory_box"/>
    <property type="match status" value="1"/>
</dbReference>
<gene>
    <name evidence="18" type="ORF">QYE77_08675</name>
</gene>
<dbReference type="Pfam" id="PF13185">
    <property type="entry name" value="GAF_2"/>
    <property type="match status" value="1"/>
</dbReference>
<accession>A0ABU3NNC2</accession>
<dbReference type="InterPro" id="IPR001610">
    <property type="entry name" value="PAC"/>
</dbReference>
<dbReference type="SUPFAM" id="SSF55781">
    <property type="entry name" value="GAF domain-like"/>
    <property type="match status" value="2"/>
</dbReference>
<dbReference type="InterPro" id="IPR000014">
    <property type="entry name" value="PAS"/>
</dbReference>
<sequence length="758" mass="83854">MKNSSWPKRHFLSLRYQLLALVLLVILPLALLAFVNAWEQRENALMQARQTAINLARLGSASQLRVVATARDLLRTLAAVEVLRADPAACNALLQRLFANRHEYSIVGVTDVQGNLRCASLSPSGLVNYADRDWFQKVLQTRSAAVGRFVIGRISGRPVLPLAYPLLTAQNEVEGVLFLGIDLEPVSQVFAALDLPPNSTVTLIDPAGTVLARYPLESTAWLGKNVADQPLIQTVLASGGSGHTEDAGLDGLRRIYGFTPLTLDDQPWGYLLVGLKEEEAYRPVVQIFQTNLLRGGLLMLLALVGTWLFSERLVLRRVAHLVTAVRQLAAGDFTARVDLPAGGDEIGYLARVFNEMTMALVERERARQETLAALQEREATLRRAQAVAHVGSWVYEVASRRLEWSEETYRIFGLPPQAAVDETTFFNLVHPEDRARAETAWRNALAGAPYALELRIRVGDEVRWIYERAEVERDAHGQPLRVLGVTQDITALKQAQLQVEQQMKNLSALYAGARQLALSLDLDEVAQSVVRAAVEVFGARLAWVGLAELDGRVRVVAWYPSDSPYIATLEVRWDETPAGMGPTGRAIRSGQPYVVEDIATAPEMSIWREAARVRGFVTSAAFPLATRGHFVGALNVYSEQPGFFNPERRNLFQAFAHQAAAALENARLFAETNRRLARIQVLRRIDLAITSSLDPRVTFNVALDEITTQLGVDAACILLLDPHTRMHAGFCRWARFPHPGFAPDPSGLGTGLCRARRR</sequence>
<dbReference type="InterPro" id="IPR000700">
    <property type="entry name" value="PAS-assoc_C"/>
</dbReference>
<comment type="caution">
    <text evidence="18">The sequence shown here is derived from an EMBL/GenBank/DDBJ whole genome shotgun (WGS) entry which is preliminary data.</text>
</comment>
<keyword evidence="5" id="KW-0597">Phosphoprotein</keyword>